<dbReference type="Gene3D" id="1.20.1280.50">
    <property type="match status" value="1"/>
</dbReference>
<comment type="caution">
    <text evidence="1">The sequence shown here is derived from an EMBL/GenBank/DDBJ whole genome shotgun (WGS) entry which is preliminary data.</text>
</comment>
<dbReference type="EMBL" id="JBANRG010000020">
    <property type="protein sequence ID" value="KAK7457042.1"/>
    <property type="molecule type" value="Genomic_DNA"/>
</dbReference>
<dbReference type="SUPFAM" id="SSF52047">
    <property type="entry name" value="RNI-like"/>
    <property type="match status" value="1"/>
</dbReference>
<dbReference type="Proteomes" id="UP001498398">
    <property type="component" value="Unassembled WGS sequence"/>
</dbReference>
<evidence type="ECO:0000313" key="2">
    <source>
        <dbReference type="Proteomes" id="UP001498398"/>
    </source>
</evidence>
<keyword evidence="2" id="KW-1185">Reference proteome</keyword>
<evidence type="ECO:0008006" key="3">
    <source>
        <dbReference type="Google" id="ProtNLM"/>
    </source>
</evidence>
<reference evidence="1 2" key="1">
    <citation type="submission" date="2024-01" db="EMBL/GenBank/DDBJ databases">
        <title>A draft genome for the cacao thread blight pathogen Marasmiellus scandens.</title>
        <authorList>
            <person name="Baruah I.K."/>
            <person name="Leung J."/>
            <person name="Bukari Y."/>
            <person name="Amoako-Attah I."/>
            <person name="Meinhardt L.W."/>
            <person name="Bailey B.A."/>
            <person name="Cohen S.P."/>
        </authorList>
    </citation>
    <scope>NUCLEOTIDE SEQUENCE [LARGE SCALE GENOMIC DNA]</scope>
    <source>
        <strain evidence="1 2">GH-19</strain>
    </source>
</reference>
<accession>A0ABR1JES0</accession>
<name>A0ABR1JES0_9AGAR</name>
<gene>
    <name evidence="1" type="ORF">VKT23_010345</name>
</gene>
<protein>
    <recommendedName>
        <fullName evidence="3">F-box domain-containing protein</fullName>
    </recommendedName>
</protein>
<organism evidence="1 2">
    <name type="scientific">Marasmiellus scandens</name>
    <dbReference type="NCBI Taxonomy" id="2682957"/>
    <lineage>
        <taxon>Eukaryota</taxon>
        <taxon>Fungi</taxon>
        <taxon>Dikarya</taxon>
        <taxon>Basidiomycota</taxon>
        <taxon>Agaricomycotina</taxon>
        <taxon>Agaricomycetes</taxon>
        <taxon>Agaricomycetidae</taxon>
        <taxon>Agaricales</taxon>
        <taxon>Marasmiineae</taxon>
        <taxon>Omphalotaceae</taxon>
        <taxon>Marasmiellus</taxon>
    </lineage>
</organism>
<evidence type="ECO:0000313" key="1">
    <source>
        <dbReference type="EMBL" id="KAK7457042.1"/>
    </source>
</evidence>
<sequence length="528" mass="60967">MAGRLPPELIIEIARHLDLCQDVLFFSPSRRRVNVTTLEVLAQVCRNWRNALIGCSRLWTTFRLYPYTGKLWSYPFHVQRWLQRAGPLGLDITISDFYIRALPYQLLYVPDLYYILDTITPFYKTWRLLELSLPLEQYRPLFNMYAPELRMLEELRLSFSAESWFNGLAIYTFINAPLLTCVELCSRICIFLPLLDYIRFPYHQLTTLVCENVFSSDPTFINHILRAATKLQYARLELVTNDNFDDAASAYYLFFRPFATCPNLLKLEITSQGLCDASFVLAGLTAPALKELRLKHYGKIVPAGDFDLILEAFQKRSQAPLRVVHFRHLHNLDENGPGLVPFLELVGETLKELIIESCTDLNVMDVLLAMIFPHYEGKFTGKPYEPYKALLPNLKRFGIAADFFHPASTGELAKVVHSRGYDIDIHEDCEVMNSFVAPGCPLKEWLAAHRLEEFKVHFTDGVGFSSRAEALLKSCQDRRNDGLLFNWKMSSSATPPPLVWSRRMYDQDPVFLQFDAHREELVHRVLDD</sequence>
<proteinExistence type="predicted"/>